<dbReference type="EMBL" id="VOSL01000044">
    <property type="protein sequence ID" value="TXD36426.1"/>
    <property type="molecule type" value="Genomic_DNA"/>
</dbReference>
<sequence length="982" mass="105977">MNDWSRIGALLRVAMVVATSGAFGCASTPGAADDFAITMRVQPDDRVSDSAALTLLQDGTWSMEPDRGASWRWEFEPGEVARFEGGDAEHLFVVIDAPGERLRLQRLDTWPLRGELKGRLSPVTDAGLPARMCVGEGAFTASTCEVTGDTRWSLFDLDASASPRLRLGSSDNGAMHLPYRRRAVVDVVQQRAQRDGEAIEGAWLAIASAPRRGRFAAAPRVALGPDCDLRADGPSTAARFISAGEWPSPHSPHPVAMEARALVAGADAMVRCPSAQHALVEMPAITRPLMATYDDRLLGPPNFAMAPHKVPTPQAHVWSLVAAFGAVGDWELAAFWAERAIAQTSPDPRGESRALRVMDILATGGSLEAAMRLAHYAGRNVWNSANIPDLLDGTAIIHAQLAQTDRYLEQTARRQELAQSRRDEERLAWYRWAELRTAHAARSASEGLAYRDYVVGFENDDQADWALAIWAMLGMHGQSLPGVESAEVLRPRYEQAGALALWEAIFKPDLTPSCDPLSVETCTATSYGLRARDASEPALQETLETIPTLELRPLFDVARLEMLASTIQDPAERAELWVALLPLTDDADSAEALRRALNAIAEVVSSPAPSCERTRALRWHFANAARRGDRPLLGRERRQWVEFVGWWADEGLDALCESPERFIEALQARPVSARPFTREALLLLDARYRAAGSDTLNVDELSAAATLAGSLGDSDTCARWSLALSVAAARRGHIQLAGDHLVRATNCAPEAAELRAARDLVAAYIEFERSAGKRGFNHPDAGAELRELARREPVPGTCVGLVPLNFDLDRHLPGSLHQLAGRIALADVSGEAFSVLTASHLLSEARAGYNAGTRALARGDALSAARSLKAARDHFGALNHRPGVATITFLDGLVFGGLLEALATPKADEPASLELPPEHARLRDGEAASWLNTLSEASPEYGTAAHLAALLIVGRREEAALLAAQPDAERPALLCSPEAAAP</sequence>
<evidence type="ECO:0000313" key="1">
    <source>
        <dbReference type="EMBL" id="TXD36426.1"/>
    </source>
</evidence>
<dbReference type="OrthoDB" id="5477888at2"/>
<protein>
    <submittedName>
        <fullName evidence="1">Uncharacterized protein</fullName>
    </submittedName>
</protein>
<dbReference type="PROSITE" id="PS51257">
    <property type="entry name" value="PROKAR_LIPOPROTEIN"/>
    <property type="match status" value="1"/>
</dbReference>
<dbReference type="AlphaFoldDB" id="A0A5C6XGV4"/>
<evidence type="ECO:0000313" key="2">
    <source>
        <dbReference type="Proteomes" id="UP000321046"/>
    </source>
</evidence>
<accession>A0A5C6XGV4</accession>
<organism evidence="1 2">
    <name type="scientific">Lujinxingia vulgaris</name>
    <dbReference type="NCBI Taxonomy" id="2600176"/>
    <lineage>
        <taxon>Bacteria</taxon>
        <taxon>Deltaproteobacteria</taxon>
        <taxon>Bradymonadales</taxon>
        <taxon>Lujinxingiaceae</taxon>
        <taxon>Lujinxingia</taxon>
    </lineage>
</organism>
<dbReference type="RefSeq" id="WP_146974376.1">
    <property type="nucleotide sequence ID" value="NZ_VOSL01000044.1"/>
</dbReference>
<proteinExistence type="predicted"/>
<name>A0A5C6XGV4_9DELT</name>
<comment type="caution">
    <text evidence="1">The sequence shown here is derived from an EMBL/GenBank/DDBJ whole genome shotgun (WGS) entry which is preliminary data.</text>
</comment>
<dbReference type="Proteomes" id="UP000321046">
    <property type="component" value="Unassembled WGS sequence"/>
</dbReference>
<gene>
    <name evidence="1" type="ORF">FRC96_10120</name>
</gene>
<reference evidence="1 2" key="1">
    <citation type="submission" date="2019-08" db="EMBL/GenBank/DDBJ databases">
        <title>Bradymonadales sp. TMQ2.</title>
        <authorList>
            <person name="Liang Q."/>
        </authorList>
    </citation>
    <scope>NUCLEOTIDE SEQUENCE [LARGE SCALE GENOMIC DNA]</scope>
    <source>
        <strain evidence="1 2">TMQ2</strain>
    </source>
</reference>